<proteinExistence type="predicted"/>
<sequence>MVVSRAAAVTSINKGRPKRVAVRKTKSVNLNENIGCGGNLRHDAVAKWFRGIRDASWFQSAIIGVIFVAGALVGIQTYEIQDDSITTLDDIVLGIFVMELVVKFIAEGKRPHWFFKDAWNVFDFLVVLASFLPIGGGNAVTALRLVRLLRVLKLVRALPKLRILVMGLLKSMSSIAYIGLLLGLLFYLYAVLGVILFSANDPVTMGTLHIAFLTLFRCATLEDWTDVMYTAMYGCEDYGYGGIEDLCVKSSKQPFFSVAYFVSFIILSSMMILNLFIGVITSSMQDAKTELMAELEAERAAKQEDADKGVEMQLKQFGELLATVEEEVTAYAALEKERKASSLVTLSAKNVLINHEVSVTAKDVDKVEKALRSAASVGPAGAASWRRTPEVGGGSVDKKSSPGS</sequence>
<dbReference type="InterPro" id="IPR043203">
    <property type="entry name" value="VGCC_Ca_Na"/>
</dbReference>
<feature type="transmembrane region" description="Helical" evidence="6">
    <location>
        <begin position="57"/>
        <end position="75"/>
    </location>
</feature>
<feature type="region of interest" description="Disordered" evidence="5">
    <location>
        <begin position="374"/>
        <end position="404"/>
    </location>
</feature>
<dbReference type="AlphaFoldDB" id="A0A7S1CLA3"/>
<dbReference type="GO" id="GO:0005248">
    <property type="term" value="F:voltage-gated sodium channel activity"/>
    <property type="evidence" value="ECO:0007669"/>
    <property type="project" value="TreeGrafter"/>
</dbReference>
<feature type="transmembrane region" description="Helical" evidence="6">
    <location>
        <begin position="175"/>
        <end position="199"/>
    </location>
</feature>
<evidence type="ECO:0000256" key="6">
    <source>
        <dbReference type="SAM" id="Phobius"/>
    </source>
</evidence>
<evidence type="ECO:0000256" key="3">
    <source>
        <dbReference type="ARBA" id="ARBA00022989"/>
    </source>
</evidence>
<feature type="transmembrane region" description="Helical" evidence="6">
    <location>
        <begin position="258"/>
        <end position="280"/>
    </location>
</feature>
<keyword evidence="4 6" id="KW-0472">Membrane</keyword>
<dbReference type="InterPro" id="IPR027359">
    <property type="entry name" value="Volt_channel_dom_sf"/>
</dbReference>
<name>A0A7S1CLA3_9STRA</name>
<comment type="subcellular location">
    <subcellularLocation>
        <location evidence="1">Membrane</location>
        <topology evidence="1">Multi-pass membrane protein</topology>
    </subcellularLocation>
</comment>
<dbReference type="Pfam" id="PF00520">
    <property type="entry name" value="Ion_trans"/>
    <property type="match status" value="1"/>
</dbReference>
<evidence type="ECO:0000256" key="2">
    <source>
        <dbReference type="ARBA" id="ARBA00022692"/>
    </source>
</evidence>
<evidence type="ECO:0000259" key="7">
    <source>
        <dbReference type="Pfam" id="PF00520"/>
    </source>
</evidence>
<feature type="compositionally biased region" description="Low complexity" evidence="5">
    <location>
        <begin position="374"/>
        <end position="384"/>
    </location>
</feature>
<dbReference type="GO" id="GO:0008332">
    <property type="term" value="F:low voltage-gated calcium channel activity"/>
    <property type="evidence" value="ECO:0007669"/>
    <property type="project" value="TreeGrafter"/>
</dbReference>
<evidence type="ECO:0000256" key="1">
    <source>
        <dbReference type="ARBA" id="ARBA00004141"/>
    </source>
</evidence>
<dbReference type="GO" id="GO:0001518">
    <property type="term" value="C:voltage-gated sodium channel complex"/>
    <property type="evidence" value="ECO:0007669"/>
    <property type="project" value="TreeGrafter"/>
</dbReference>
<evidence type="ECO:0000256" key="5">
    <source>
        <dbReference type="SAM" id="MobiDB-lite"/>
    </source>
</evidence>
<dbReference type="InterPro" id="IPR005821">
    <property type="entry name" value="Ion_trans_dom"/>
</dbReference>
<dbReference type="SUPFAM" id="SSF81324">
    <property type="entry name" value="Voltage-gated potassium channels"/>
    <property type="match status" value="1"/>
</dbReference>
<dbReference type="Gene3D" id="1.10.287.70">
    <property type="match status" value="1"/>
</dbReference>
<dbReference type="GO" id="GO:0070509">
    <property type="term" value="P:calcium ion import"/>
    <property type="evidence" value="ECO:0007669"/>
    <property type="project" value="TreeGrafter"/>
</dbReference>
<dbReference type="GO" id="GO:0086010">
    <property type="term" value="P:membrane depolarization during action potential"/>
    <property type="evidence" value="ECO:0007669"/>
    <property type="project" value="TreeGrafter"/>
</dbReference>
<dbReference type="Gene3D" id="1.20.120.350">
    <property type="entry name" value="Voltage-gated potassium channels. Chain C"/>
    <property type="match status" value="1"/>
</dbReference>
<reference evidence="8" key="1">
    <citation type="submission" date="2021-01" db="EMBL/GenBank/DDBJ databases">
        <authorList>
            <person name="Corre E."/>
            <person name="Pelletier E."/>
            <person name="Niang G."/>
            <person name="Scheremetjew M."/>
            <person name="Finn R."/>
            <person name="Kale V."/>
            <person name="Holt S."/>
            <person name="Cochrane G."/>
            <person name="Meng A."/>
            <person name="Brown T."/>
            <person name="Cohen L."/>
        </authorList>
    </citation>
    <scope>NUCLEOTIDE SEQUENCE</scope>
    <source>
        <strain evidence="8">Ms1</strain>
    </source>
</reference>
<gene>
    <name evidence="8" type="ORF">BSP0115_LOCUS14114</name>
</gene>
<dbReference type="PANTHER" id="PTHR10037:SF137">
    <property type="entry name" value="VOLTAGE-DEPENDENT T-TYPE CALCIUM CHANNEL SUBUNIT ALPHA"/>
    <property type="match status" value="1"/>
</dbReference>
<evidence type="ECO:0000256" key="4">
    <source>
        <dbReference type="ARBA" id="ARBA00023136"/>
    </source>
</evidence>
<keyword evidence="3 6" id="KW-1133">Transmembrane helix</keyword>
<feature type="transmembrane region" description="Helical" evidence="6">
    <location>
        <begin position="126"/>
        <end position="146"/>
    </location>
</feature>
<organism evidence="8">
    <name type="scientific">Bicosoecida sp. CB-2014</name>
    <dbReference type="NCBI Taxonomy" id="1486930"/>
    <lineage>
        <taxon>Eukaryota</taxon>
        <taxon>Sar</taxon>
        <taxon>Stramenopiles</taxon>
        <taxon>Bigyra</taxon>
        <taxon>Opalozoa</taxon>
        <taxon>Bicosoecida</taxon>
    </lineage>
</organism>
<keyword evidence="2 6" id="KW-0812">Transmembrane</keyword>
<accession>A0A7S1CLA3</accession>
<dbReference type="EMBL" id="HBFS01021103">
    <property type="protein sequence ID" value="CAD8920852.1"/>
    <property type="molecule type" value="Transcribed_RNA"/>
</dbReference>
<evidence type="ECO:0000313" key="8">
    <source>
        <dbReference type="EMBL" id="CAD8920852.1"/>
    </source>
</evidence>
<dbReference type="PANTHER" id="PTHR10037">
    <property type="entry name" value="VOLTAGE-GATED CATION CHANNEL CALCIUM AND SODIUM"/>
    <property type="match status" value="1"/>
</dbReference>
<feature type="domain" description="Ion transport" evidence="7">
    <location>
        <begin position="56"/>
        <end position="289"/>
    </location>
</feature>
<protein>
    <recommendedName>
        <fullName evidence="7">Ion transport domain-containing protein</fullName>
    </recommendedName>
</protein>
<dbReference type="GO" id="GO:0045956">
    <property type="term" value="P:positive regulation of calcium ion-dependent exocytosis"/>
    <property type="evidence" value="ECO:0007669"/>
    <property type="project" value="TreeGrafter"/>
</dbReference>